<dbReference type="EC" id="1.8.4.11" evidence="1"/>
<comment type="catalytic activity">
    <reaction evidence="3">
        <text>L-methionyl-[protein] + [thioredoxin]-disulfide + H2O = L-methionyl-(S)-S-oxide-[protein] + [thioredoxin]-dithiol</text>
        <dbReference type="Rhea" id="RHEA:14217"/>
        <dbReference type="Rhea" id="RHEA-COMP:10698"/>
        <dbReference type="Rhea" id="RHEA-COMP:10700"/>
        <dbReference type="Rhea" id="RHEA-COMP:12313"/>
        <dbReference type="Rhea" id="RHEA-COMP:12315"/>
        <dbReference type="ChEBI" id="CHEBI:15377"/>
        <dbReference type="ChEBI" id="CHEBI:16044"/>
        <dbReference type="ChEBI" id="CHEBI:29950"/>
        <dbReference type="ChEBI" id="CHEBI:44120"/>
        <dbReference type="ChEBI" id="CHEBI:50058"/>
        <dbReference type="EC" id="1.8.4.11"/>
    </reaction>
</comment>
<evidence type="ECO:0000313" key="7">
    <source>
        <dbReference type="Proteomes" id="UP001155280"/>
    </source>
</evidence>
<accession>A0A9X2KY28</accession>
<evidence type="ECO:0000259" key="5">
    <source>
        <dbReference type="Pfam" id="PF01625"/>
    </source>
</evidence>
<keyword evidence="7" id="KW-1185">Reference proteome</keyword>
<dbReference type="RefSeq" id="WP_241551193.1">
    <property type="nucleotide sequence ID" value="NZ_JANCNS010000002.1"/>
</dbReference>
<evidence type="ECO:0000256" key="2">
    <source>
        <dbReference type="ARBA" id="ARBA00023002"/>
    </source>
</evidence>
<dbReference type="Proteomes" id="UP001155280">
    <property type="component" value="Unassembled WGS sequence"/>
</dbReference>
<evidence type="ECO:0000256" key="4">
    <source>
        <dbReference type="ARBA" id="ARBA00048782"/>
    </source>
</evidence>
<feature type="domain" description="Peptide methionine sulphoxide reductase MsrA" evidence="5">
    <location>
        <begin position="7"/>
        <end position="141"/>
    </location>
</feature>
<organism evidence="6 7">
    <name type="scientific">Christiangramia oceanisediminis</name>
    <dbReference type="NCBI Taxonomy" id="2920386"/>
    <lineage>
        <taxon>Bacteria</taxon>
        <taxon>Pseudomonadati</taxon>
        <taxon>Bacteroidota</taxon>
        <taxon>Flavobacteriia</taxon>
        <taxon>Flavobacteriales</taxon>
        <taxon>Flavobacteriaceae</taxon>
        <taxon>Christiangramia</taxon>
    </lineage>
</organism>
<dbReference type="GO" id="GO:0008113">
    <property type="term" value="F:peptide-methionine (S)-S-oxide reductase activity"/>
    <property type="evidence" value="ECO:0007669"/>
    <property type="project" value="UniProtKB-EC"/>
</dbReference>
<name>A0A9X2KY28_9FLAO</name>
<sequence>MNKIQKIGVGGGCHWCTEAVFQFLKGVERVEQGYISTSIEPEQFYEGVIVHFDPGIIDLETLIRIHLQTHQSKKNHSLRSRYLSAVYTFTKEQFSEAENILDRLSRENIDFITEVFYFGKFRESREQIRNYYRKDPQRPFCKRYIDPKLKIIQDDFVNYLK</sequence>
<gene>
    <name evidence="6" type="ORF">MKO06_10815</name>
</gene>
<evidence type="ECO:0000256" key="1">
    <source>
        <dbReference type="ARBA" id="ARBA00012502"/>
    </source>
</evidence>
<dbReference type="InterPro" id="IPR036509">
    <property type="entry name" value="Met_Sox_Rdtase_MsrA_sf"/>
</dbReference>
<dbReference type="SUPFAM" id="SSF55068">
    <property type="entry name" value="Peptide methionine sulfoxide reductase"/>
    <property type="match status" value="1"/>
</dbReference>
<protein>
    <recommendedName>
        <fullName evidence="1">peptide-methionine (S)-S-oxide reductase</fullName>
        <ecNumber evidence="1">1.8.4.11</ecNumber>
    </recommendedName>
</protein>
<dbReference type="InterPro" id="IPR002569">
    <property type="entry name" value="Met_Sox_Rdtase_MsrA_dom"/>
</dbReference>
<dbReference type="Gene3D" id="3.30.1060.10">
    <property type="entry name" value="Peptide methionine sulphoxide reductase MsrA"/>
    <property type="match status" value="1"/>
</dbReference>
<dbReference type="PANTHER" id="PTHR43774">
    <property type="entry name" value="PEPTIDE METHIONINE SULFOXIDE REDUCTASE"/>
    <property type="match status" value="1"/>
</dbReference>
<dbReference type="PANTHER" id="PTHR43774:SF1">
    <property type="entry name" value="PEPTIDE METHIONINE SULFOXIDE REDUCTASE MSRA 2"/>
    <property type="match status" value="1"/>
</dbReference>
<reference evidence="6" key="1">
    <citation type="submission" date="2022-07" db="EMBL/GenBank/DDBJ databases">
        <title>Gramela sediminis sp. nov., isolated from deep-sea sediment of the Indian Ocean.</title>
        <authorList>
            <person name="Shi H."/>
        </authorList>
    </citation>
    <scope>NUCLEOTIDE SEQUENCE</scope>
    <source>
        <strain evidence="6">GC03-9</strain>
    </source>
</reference>
<comment type="caution">
    <text evidence="6">The sequence shown here is derived from an EMBL/GenBank/DDBJ whole genome shotgun (WGS) entry which is preliminary data.</text>
</comment>
<comment type="catalytic activity">
    <reaction evidence="4">
        <text>[thioredoxin]-disulfide + L-methionine + H2O = L-methionine (S)-S-oxide + [thioredoxin]-dithiol</text>
        <dbReference type="Rhea" id="RHEA:19993"/>
        <dbReference type="Rhea" id="RHEA-COMP:10698"/>
        <dbReference type="Rhea" id="RHEA-COMP:10700"/>
        <dbReference type="ChEBI" id="CHEBI:15377"/>
        <dbReference type="ChEBI" id="CHEBI:29950"/>
        <dbReference type="ChEBI" id="CHEBI:50058"/>
        <dbReference type="ChEBI" id="CHEBI:57844"/>
        <dbReference type="ChEBI" id="CHEBI:58772"/>
        <dbReference type="EC" id="1.8.4.11"/>
    </reaction>
</comment>
<dbReference type="Pfam" id="PF01625">
    <property type="entry name" value="PMSR"/>
    <property type="match status" value="1"/>
</dbReference>
<dbReference type="EMBL" id="JANCNS010000002">
    <property type="protein sequence ID" value="MCP9200404.1"/>
    <property type="molecule type" value="Genomic_DNA"/>
</dbReference>
<proteinExistence type="predicted"/>
<dbReference type="AlphaFoldDB" id="A0A9X2KY28"/>
<evidence type="ECO:0000313" key="6">
    <source>
        <dbReference type="EMBL" id="MCP9200404.1"/>
    </source>
</evidence>
<evidence type="ECO:0000256" key="3">
    <source>
        <dbReference type="ARBA" id="ARBA00047806"/>
    </source>
</evidence>
<keyword evidence="2 6" id="KW-0560">Oxidoreductase</keyword>